<dbReference type="Gene3D" id="3.40.50.150">
    <property type="entry name" value="Vaccinia Virus protein VP39"/>
    <property type="match status" value="1"/>
</dbReference>
<feature type="domain" description="Methyltransferase type 11" evidence="1">
    <location>
        <begin position="52"/>
        <end position="146"/>
    </location>
</feature>
<evidence type="ECO:0000313" key="2">
    <source>
        <dbReference type="EMBL" id="HDQ88703.1"/>
    </source>
</evidence>
<dbReference type="Proteomes" id="UP000886066">
    <property type="component" value="Unassembled WGS sequence"/>
</dbReference>
<dbReference type="PANTHER" id="PTHR43861">
    <property type="entry name" value="TRANS-ACONITATE 2-METHYLTRANSFERASE-RELATED"/>
    <property type="match status" value="1"/>
</dbReference>
<keyword evidence="2" id="KW-0489">Methyltransferase</keyword>
<protein>
    <submittedName>
        <fullName evidence="2">Methyltransferase domain-containing protein</fullName>
    </submittedName>
</protein>
<dbReference type="InterPro" id="IPR029063">
    <property type="entry name" value="SAM-dependent_MTases_sf"/>
</dbReference>
<comment type="caution">
    <text evidence="2">The sequence shown here is derived from an EMBL/GenBank/DDBJ whole genome shotgun (WGS) entry which is preliminary data.</text>
</comment>
<organism evidence="2">
    <name type="scientific">candidate division WWE3 bacterium</name>
    <dbReference type="NCBI Taxonomy" id="2053526"/>
    <lineage>
        <taxon>Bacteria</taxon>
        <taxon>Katanobacteria</taxon>
    </lineage>
</organism>
<name>A0A7C1DM84_UNCKA</name>
<accession>A0A7C1DM84</accession>
<keyword evidence="2" id="KW-0808">Transferase</keyword>
<dbReference type="CDD" id="cd02440">
    <property type="entry name" value="AdoMet_MTases"/>
    <property type="match status" value="1"/>
</dbReference>
<sequence length="252" mass="28925">MFNLLKNKTSNWDRVAKEYDELVGDSGDFNHKTYINPVVLGILGNVKNYNILDLACGQGYFSKILHSKGAHVVGVDISEKLIKIAEEKFGQVGIKFLVRDAANMEGVASNQFDYVVCNMSFHDIEHVSETIDEISRVIQIGGKLVFSIPHPWTHIGETVKEGDNYYLKMEKYKSEFEFENHLYGEKGIMSYHRSLEYYVKKLTDHKFEITNFVEISTEHAKGELVQDKNYLEYKKEFPSFLVVGATKNLVVY</sequence>
<gene>
    <name evidence="2" type="ORF">ENN92_00975</name>
</gene>
<dbReference type="SUPFAM" id="SSF53335">
    <property type="entry name" value="S-adenosyl-L-methionine-dependent methyltransferases"/>
    <property type="match status" value="1"/>
</dbReference>
<evidence type="ECO:0000259" key="1">
    <source>
        <dbReference type="Pfam" id="PF08241"/>
    </source>
</evidence>
<dbReference type="InterPro" id="IPR013216">
    <property type="entry name" value="Methyltransf_11"/>
</dbReference>
<dbReference type="GO" id="GO:0008757">
    <property type="term" value="F:S-adenosylmethionine-dependent methyltransferase activity"/>
    <property type="evidence" value="ECO:0007669"/>
    <property type="project" value="InterPro"/>
</dbReference>
<dbReference type="Pfam" id="PF08241">
    <property type="entry name" value="Methyltransf_11"/>
    <property type="match status" value="1"/>
</dbReference>
<dbReference type="AlphaFoldDB" id="A0A7C1DM84"/>
<proteinExistence type="predicted"/>
<dbReference type="EMBL" id="DSDM01000057">
    <property type="protein sequence ID" value="HDQ88703.1"/>
    <property type="molecule type" value="Genomic_DNA"/>
</dbReference>
<dbReference type="GO" id="GO:0032259">
    <property type="term" value="P:methylation"/>
    <property type="evidence" value="ECO:0007669"/>
    <property type="project" value="UniProtKB-KW"/>
</dbReference>
<reference evidence="2" key="1">
    <citation type="journal article" date="2020" name="mSystems">
        <title>Genome- and Community-Level Interaction Insights into Carbon Utilization and Element Cycling Functions of Hydrothermarchaeota in Hydrothermal Sediment.</title>
        <authorList>
            <person name="Zhou Z."/>
            <person name="Liu Y."/>
            <person name="Xu W."/>
            <person name="Pan J."/>
            <person name="Luo Z.H."/>
            <person name="Li M."/>
        </authorList>
    </citation>
    <scope>NUCLEOTIDE SEQUENCE [LARGE SCALE GENOMIC DNA]</scope>
    <source>
        <strain evidence="2">SpSt-1219</strain>
    </source>
</reference>